<evidence type="ECO:0000313" key="4">
    <source>
        <dbReference type="Proteomes" id="UP000568888"/>
    </source>
</evidence>
<proteinExistence type="inferred from homology"/>
<dbReference type="AlphaFoldDB" id="A0A6V8N2E5"/>
<reference evidence="4" key="1">
    <citation type="submission" date="2020-06" db="EMBL/GenBank/DDBJ databases">
        <title>Draft genomic sequecing of Geomonas sp. Red736.</title>
        <authorList>
            <person name="Itoh H."/>
            <person name="Xu Z.X."/>
            <person name="Ushijima N."/>
            <person name="Masuda Y."/>
            <person name="Shiratori Y."/>
            <person name="Senoo K."/>
        </authorList>
    </citation>
    <scope>NUCLEOTIDE SEQUENCE [LARGE SCALE GENOMIC DNA]</scope>
    <source>
        <strain evidence="4">Red736</strain>
    </source>
</reference>
<dbReference type="GO" id="GO:0000271">
    <property type="term" value="P:polysaccharide biosynthetic process"/>
    <property type="evidence" value="ECO:0007669"/>
    <property type="project" value="TreeGrafter"/>
</dbReference>
<evidence type="ECO:0000313" key="2">
    <source>
        <dbReference type="EMBL" id="GFO66047.1"/>
    </source>
</evidence>
<keyword evidence="3" id="KW-0808">Transferase</keyword>
<dbReference type="GO" id="GO:0030170">
    <property type="term" value="F:pyridoxal phosphate binding"/>
    <property type="evidence" value="ECO:0007669"/>
    <property type="project" value="TreeGrafter"/>
</dbReference>
<sequence>MIKRTPEIKLPGLVQLFLSSAACTSDERTSYTGYARFALLNLLKVLGMGRGDRILLPAYICDVVLLPLAELGIEPVYYRVTPDFQVDWDSVEVQPGSRAFISVSYFGVSQDFPAIAEYCTRNGLIWLNDNAHGFASSLGGTPLEEFGDFSFTSFRKVLGSVNGARVRINSDRFLPLKRELDQLNGAAPPESRQRFVAAAGLRTLGIRLRALPDFSDPRGFGDDDMKAHQADLLALRQLAASDQDSIRMHRRRLYQAVELFLLGSGCKEMLPVPRLLREGNSPLVLPVVTRDHRAWLDLLHRARRHGLDLHTWPSLPGAVLDHDICGAADLWRRMLYLPLHQGLEPESYLPLLQKVLDAA</sequence>
<keyword evidence="3" id="KW-0032">Aminotransferase</keyword>
<dbReference type="Proteomes" id="UP000568888">
    <property type="component" value="Unassembled WGS sequence"/>
</dbReference>
<accession>A0A6V8N2E5</accession>
<organism evidence="2 4">
    <name type="scientific">Geomonas paludis</name>
    <dbReference type="NCBI Taxonomy" id="2740185"/>
    <lineage>
        <taxon>Bacteria</taxon>
        <taxon>Pseudomonadati</taxon>
        <taxon>Thermodesulfobacteriota</taxon>
        <taxon>Desulfuromonadia</taxon>
        <taxon>Geobacterales</taxon>
        <taxon>Geobacteraceae</taxon>
        <taxon>Geomonas</taxon>
    </lineage>
</organism>
<dbReference type="Gene3D" id="3.40.640.10">
    <property type="entry name" value="Type I PLP-dependent aspartate aminotransferase-like (Major domain)"/>
    <property type="match status" value="1"/>
</dbReference>
<evidence type="ECO:0000313" key="3">
    <source>
        <dbReference type="EMBL" id="UPU36777.1"/>
    </source>
</evidence>
<reference evidence="3" key="3">
    <citation type="submission" date="2022-04" db="EMBL/GenBank/DDBJ databases">
        <authorList>
            <person name="Liu G."/>
        </authorList>
    </citation>
    <scope>NUCLEOTIDE SEQUENCE</scope>
    <source>
        <strain evidence="3">RG22</strain>
    </source>
</reference>
<dbReference type="SUPFAM" id="SSF53383">
    <property type="entry name" value="PLP-dependent transferases"/>
    <property type="match status" value="1"/>
</dbReference>
<dbReference type="EMBL" id="CP096574">
    <property type="protein sequence ID" value="UPU36777.1"/>
    <property type="molecule type" value="Genomic_DNA"/>
</dbReference>
<evidence type="ECO:0000256" key="1">
    <source>
        <dbReference type="RuleBase" id="RU004508"/>
    </source>
</evidence>
<comment type="similarity">
    <text evidence="1">Belongs to the DegT/DnrJ/EryC1 family.</text>
</comment>
<dbReference type="EMBL" id="BLXY01000016">
    <property type="protein sequence ID" value="GFO66047.1"/>
    <property type="molecule type" value="Genomic_DNA"/>
</dbReference>
<dbReference type="PANTHER" id="PTHR30244:SF42">
    <property type="entry name" value="UDP-2-ACETAMIDO-2-DEOXY-3-OXO-D-GLUCURONATE AMINOTRANSFERASE"/>
    <property type="match status" value="1"/>
</dbReference>
<protein>
    <submittedName>
        <fullName evidence="3">DegT/DnrJ/EryC1/StrS family aminotransferase</fullName>
    </submittedName>
</protein>
<dbReference type="InterPro" id="IPR000653">
    <property type="entry name" value="DegT/StrS_aminotransferase"/>
</dbReference>
<dbReference type="InterPro" id="IPR015421">
    <property type="entry name" value="PyrdxlP-dep_Trfase_major"/>
</dbReference>
<dbReference type="Proteomes" id="UP000831485">
    <property type="component" value="Chromosome"/>
</dbReference>
<evidence type="ECO:0000313" key="5">
    <source>
        <dbReference type="Proteomes" id="UP000831485"/>
    </source>
</evidence>
<dbReference type="Pfam" id="PF01041">
    <property type="entry name" value="DegT_DnrJ_EryC1"/>
    <property type="match status" value="1"/>
</dbReference>
<dbReference type="PANTHER" id="PTHR30244">
    <property type="entry name" value="TRANSAMINASE"/>
    <property type="match status" value="1"/>
</dbReference>
<dbReference type="RefSeq" id="WP_183350668.1">
    <property type="nucleotide sequence ID" value="NZ_BLXY01000016.1"/>
</dbReference>
<dbReference type="GO" id="GO:0008483">
    <property type="term" value="F:transaminase activity"/>
    <property type="evidence" value="ECO:0007669"/>
    <property type="project" value="UniProtKB-KW"/>
</dbReference>
<keyword evidence="5" id="KW-1185">Reference proteome</keyword>
<name>A0A6V8N2E5_9BACT</name>
<keyword evidence="1" id="KW-0663">Pyridoxal phosphate</keyword>
<dbReference type="InterPro" id="IPR015424">
    <property type="entry name" value="PyrdxlP-dep_Trfase"/>
</dbReference>
<gene>
    <name evidence="2" type="ORF">GMPD_39660</name>
    <name evidence="3" type="ORF">M1B72_03435</name>
</gene>
<dbReference type="PROSITE" id="PS51257">
    <property type="entry name" value="PROKAR_LIPOPROTEIN"/>
    <property type="match status" value="1"/>
</dbReference>
<reference evidence="2" key="2">
    <citation type="journal article" date="2021" name="Int. J. Syst. Evol. Microbiol.">
        <title>Geomonas silvestris sp. nov., Geomonas paludis sp. nov. and Geomonas limicola sp. nov., isolated from terrestrial environments, and emended description of the genus Geomonas.</title>
        <authorList>
            <person name="Itoh H."/>
            <person name="Xu Z."/>
            <person name="Masuda Y."/>
            <person name="Ushijima N."/>
            <person name="Hayakawa C."/>
            <person name="Shiratori Y."/>
            <person name="Senoo K."/>
        </authorList>
    </citation>
    <scope>NUCLEOTIDE SEQUENCE</scope>
    <source>
        <strain evidence="2">Red736</strain>
    </source>
</reference>